<feature type="non-terminal residue" evidence="3">
    <location>
        <position position="115"/>
    </location>
</feature>
<dbReference type="Pfam" id="PF23134">
    <property type="entry name" value="TRIP4_3rd"/>
    <property type="match status" value="1"/>
</dbReference>
<feature type="compositionally biased region" description="Basic and acidic residues" evidence="1">
    <location>
        <begin position="72"/>
        <end position="89"/>
    </location>
</feature>
<dbReference type="AlphaFoldDB" id="A0A9P1DE02"/>
<feature type="domain" description="Activating signal cointegrator 1 third" evidence="2">
    <location>
        <begin position="57"/>
        <end position="109"/>
    </location>
</feature>
<gene>
    <name evidence="3" type="ORF">C1SCF055_LOCUS32501</name>
</gene>
<dbReference type="OrthoDB" id="421119at2759"/>
<dbReference type="InterPro" id="IPR039128">
    <property type="entry name" value="TRIP4-like"/>
</dbReference>
<dbReference type="PANTHER" id="PTHR12963:SF4">
    <property type="entry name" value="ACTIVATING SIGNAL COINTEGRATOR 1"/>
    <property type="match status" value="1"/>
</dbReference>
<evidence type="ECO:0000256" key="1">
    <source>
        <dbReference type="SAM" id="MobiDB-lite"/>
    </source>
</evidence>
<dbReference type="EMBL" id="CAMXCT010003916">
    <property type="protein sequence ID" value="CAI4006903.1"/>
    <property type="molecule type" value="Genomic_DNA"/>
</dbReference>
<proteinExistence type="predicted"/>
<protein>
    <recommendedName>
        <fullName evidence="2">Activating signal cointegrator 1 third domain-containing protein</fullName>
    </recommendedName>
</protein>
<dbReference type="GO" id="GO:0005634">
    <property type="term" value="C:nucleus"/>
    <property type="evidence" value="ECO:0007669"/>
    <property type="project" value="TreeGrafter"/>
</dbReference>
<dbReference type="GO" id="GO:0045893">
    <property type="term" value="P:positive regulation of DNA-templated transcription"/>
    <property type="evidence" value="ECO:0007669"/>
    <property type="project" value="TreeGrafter"/>
</dbReference>
<organism evidence="3">
    <name type="scientific">Cladocopium goreaui</name>
    <dbReference type="NCBI Taxonomy" id="2562237"/>
    <lineage>
        <taxon>Eukaryota</taxon>
        <taxon>Sar</taxon>
        <taxon>Alveolata</taxon>
        <taxon>Dinophyceae</taxon>
        <taxon>Suessiales</taxon>
        <taxon>Symbiodiniaceae</taxon>
        <taxon>Cladocopium</taxon>
    </lineage>
</organism>
<name>A0A9P1DE02_9DINO</name>
<evidence type="ECO:0000313" key="3">
    <source>
        <dbReference type="EMBL" id="CAI4006903.1"/>
    </source>
</evidence>
<sequence>VGDRRSGIKRGDERGRIEAGAPEEERFNASFQRAVATKDRLLSYDRDAKRRTKVYDDATDWYSEAANPWLSEKQREEAKAKGQDEERRRREEKRKIHAKIDLFGRTVIDAGAEVE</sequence>
<dbReference type="InterPro" id="IPR056993">
    <property type="entry name" value="TRIP4_3rd_dom"/>
</dbReference>
<evidence type="ECO:0000313" key="4">
    <source>
        <dbReference type="EMBL" id="CAL1160278.1"/>
    </source>
</evidence>
<reference evidence="4" key="2">
    <citation type="submission" date="2024-04" db="EMBL/GenBank/DDBJ databases">
        <authorList>
            <person name="Chen Y."/>
            <person name="Shah S."/>
            <person name="Dougan E. K."/>
            <person name="Thang M."/>
            <person name="Chan C."/>
        </authorList>
    </citation>
    <scope>NUCLEOTIDE SEQUENCE [LARGE SCALE GENOMIC DNA]</scope>
</reference>
<reference evidence="3" key="1">
    <citation type="submission" date="2022-10" db="EMBL/GenBank/DDBJ databases">
        <authorList>
            <person name="Chen Y."/>
            <person name="Dougan E. K."/>
            <person name="Chan C."/>
            <person name="Rhodes N."/>
            <person name="Thang M."/>
        </authorList>
    </citation>
    <scope>NUCLEOTIDE SEQUENCE</scope>
</reference>
<accession>A0A9P1DE02</accession>
<feature type="region of interest" description="Disordered" evidence="1">
    <location>
        <begin position="66"/>
        <end position="93"/>
    </location>
</feature>
<dbReference type="PANTHER" id="PTHR12963">
    <property type="entry name" value="THYROID RECEPTOR INTERACTING PROTEIN RELATED"/>
    <property type="match status" value="1"/>
</dbReference>
<comment type="caution">
    <text evidence="3">The sequence shown here is derived from an EMBL/GenBank/DDBJ whole genome shotgun (WGS) entry which is preliminary data.</text>
</comment>
<dbReference type="EMBL" id="CAMXCT020003916">
    <property type="protein sequence ID" value="CAL1160278.1"/>
    <property type="molecule type" value="Genomic_DNA"/>
</dbReference>
<feature type="non-terminal residue" evidence="3">
    <location>
        <position position="1"/>
    </location>
</feature>
<evidence type="ECO:0000259" key="2">
    <source>
        <dbReference type="Pfam" id="PF23134"/>
    </source>
</evidence>
<feature type="region of interest" description="Disordered" evidence="1">
    <location>
        <begin position="1"/>
        <end position="25"/>
    </location>
</feature>